<sequence length="142" mass="16370">LQTIYHYLKQSIANTRLNVDRLSKNKGAEGRMLPFVQFIYPIALHFQLFERLESRGVSANTGDEKLDKFMRDAVIALRTHLIELQKVSSLADDFYSKYLQALRRRMSHEVLVGVSGDSDDDLTDPNSTDEVEQLFIEHKLNI</sequence>
<evidence type="ECO:0000256" key="1">
    <source>
        <dbReference type="ARBA" id="ARBA00023242"/>
    </source>
</evidence>
<dbReference type="Proteomes" id="UP000050761">
    <property type="component" value="Unassembled WGS sequence"/>
</dbReference>
<dbReference type="AlphaFoldDB" id="A0A183F3T9"/>
<keyword evidence="1" id="KW-0539">Nucleus</keyword>
<evidence type="ECO:0000313" key="3">
    <source>
        <dbReference type="Proteomes" id="UP000050761"/>
    </source>
</evidence>
<accession>A0A183F3T9</accession>
<dbReference type="Pfam" id="PF16493">
    <property type="entry name" value="Meis_PKNOX_N"/>
    <property type="match status" value="1"/>
</dbReference>
<evidence type="ECO:0000259" key="2">
    <source>
        <dbReference type="Pfam" id="PF16493"/>
    </source>
</evidence>
<reference evidence="4" key="1">
    <citation type="submission" date="2019-09" db="UniProtKB">
        <authorList>
            <consortium name="WormBaseParasite"/>
        </authorList>
    </citation>
    <scope>IDENTIFICATION</scope>
</reference>
<evidence type="ECO:0000313" key="4">
    <source>
        <dbReference type="WBParaSite" id="HPBE_0000083101-mRNA-1"/>
    </source>
</evidence>
<protein>
    <submittedName>
        <fullName evidence="4">Meis_PKNOX_N domain-containing protein</fullName>
    </submittedName>
</protein>
<dbReference type="WBParaSite" id="HPBE_0000083101-mRNA-1">
    <property type="protein sequence ID" value="HPBE_0000083101-mRNA-1"/>
    <property type="gene ID" value="HPBE_0000083101"/>
</dbReference>
<proteinExistence type="predicted"/>
<name>A0A183F3T9_HELPZ</name>
<organism evidence="3 4">
    <name type="scientific">Heligmosomoides polygyrus</name>
    <name type="common">Parasitic roundworm</name>
    <dbReference type="NCBI Taxonomy" id="6339"/>
    <lineage>
        <taxon>Eukaryota</taxon>
        <taxon>Metazoa</taxon>
        <taxon>Ecdysozoa</taxon>
        <taxon>Nematoda</taxon>
        <taxon>Chromadorea</taxon>
        <taxon>Rhabditida</taxon>
        <taxon>Rhabditina</taxon>
        <taxon>Rhabditomorpha</taxon>
        <taxon>Strongyloidea</taxon>
        <taxon>Heligmosomidae</taxon>
        <taxon>Heligmosomoides</taxon>
    </lineage>
</organism>
<keyword evidence="3" id="KW-1185">Reference proteome</keyword>
<dbReference type="InterPro" id="IPR032453">
    <property type="entry name" value="PKNOX/Meis_N"/>
</dbReference>
<feature type="domain" description="MEIS N-terminal" evidence="2">
    <location>
        <begin position="48"/>
        <end position="109"/>
    </location>
</feature>